<dbReference type="Gene3D" id="2.160.20.120">
    <property type="match status" value="1"/>
</dbReference>
<organism evidence="2 3">
    <name type="scientific">Hymenobacter koreensis</name>
    <dbReference type="NCBI Taxonomy" id="1084523"/>
    <lineage>
        <taxon>Bacteria</taxon>
        <taxon>Pseudomonadati</taxon>
        <taxon>Bacteroidota</taxon>
        <taxon>Cytophagia</taxon>
        <taxon>Cytophagales</taxon>
        <taxon>Hymenobacteraceae</taxon>
        <taxon>Hymenobacter</taxon>
    </lineage>
</organism>
<gene>
    <name evidence="2" type="ORF">GCM10023186_13720</name>
</gene>
<dbReference type="EMBL" id="BAABHA010000002">
    <property type="protein sequence ID" value="GAA4377945.1"/>
    <property type="molecule type" value="Genomic_DNA"/>
</dbReference>
<dbReference type="Pfam" id="PF10988">
    <property type="entry name" value="DUF2807"/>
    <property type="match status" value="1"/>
</dbReference>
<dbReference type="PANTHER" id="PTHR39200:SF1">
    <property type="entry name" value="AUTO-TRANSPORTER ADHESIN HEAD GIN DOMAIN-CONTAINING PROTEIN-RELATED"/>
    <property type="match status" value="1"/>
</dbReference>
<sequence length="244" mass="26079">MKTNWLPSLLFSTLLLTASCNHDGDSFGPRVRGTGPTQSETRTLNAFSRVELKVDADVVITQGPQQEVRIEAQRNILDVLETELNGDQLEIEFGRVNVRSHDPIRIYITVPSLSEVEVAGSGSLRSNSAWSANSFRVGVSGSGKADLDLANVNSLRTTISGSGEVNLRGTAPTHTISISGSGRVNSYDLITQDTNVNISGSGRSYVYTSRNLNAEISGSGTVYYRGTPLVTTRISGSGKVLTGN</sequence>
<comment type="caution">
    <text evidence="2">The sequence shown here is derived from an EMBL/GenBank/DDBJ whole genome shotgun (WGS) entry which is preliminary data.</text>
</comment>
<dbReference type="PANTHER" id="PTHR39200">
    <property type="entry name" value="HYPOTHETICAL EXPORTED PROTEIN"/>
    <property type="match status" value="1"/>
</dbReference>
<name>A0ABP8IXI3_9BACT</name>
<keyword evidence="3" id="KW-1185">Reference proteome</keyword>
<feature type="domain" description="Putative auto-transporter adhesin head GIN" evidence="1">
    <location>
        <begin position="46"/>
        <end position="228"/>
    </location>
</feature>
<dbReference type="RefSeq" id="WP_345222546.1">
    <property type="nucleotide sequence ID" value="NZ_BAABHA010000002.1"/>
</dbReference>
<proteinExistence type="predicted"/>
<evidence type="ECO:0000313" key="3">
    <source>
        <dbReference type="Proteomes" id="UP001500454"/>
    </source>
</evidence>
<protein>
    <submittedName>
        <fullName evidence="2">Head GIN domain-containing protein</fullName>
    </submittedName>
</protein>
<evidence type="ECO:0000259" key="1">
    <source>
        <dbReference type="Pfam" id="PF10988"/>
    </source>
</evidence>
<dbReference type="PROSITE" id="PS51257">
    <property type="entry name" value="PROKAR_LIPOPROTEIN"/>
    <property type="match status" value="1"/>
</dbReference>
<dbReference type="Proteomes" id="UP001500454">
    <property type="component" value="Unassembled WGS sequence"/>
</dbReference>
<reference evidence="3" key="1">
    <citation type="journal article" date="2019" name="Int. J. Syst. Evol. Microbiol.">
        <title>The Global Catalogue of Microorganisms (GCM) 10K type strain sequencing project: providing services to taxonomists for standard genome sequencing and annotation.</title>
        <authorList>
            <consortium name="The Broad Institute Genomics Platform"/>
            <consortium name="The Broad Institute Genome Sequencing Center for Infectious Disease"/>
            <person name="Wu L."/>
            <person name="Ma J."/>
        </authorList>
    </citation>
    <scope>NUCLEOTIDE SEQUENCE [LARGE SCALE GENOMIC DNA]</scope>
    <source>
        <strain evidence="3">JCM 17924</strain>
    </source>
</reference>
<accession>A0ABP8IXI3</accession>
<dbReference type="InterPro" id="IPR021255">
    <property type="entry name" value="DUF2807"/>
</dbReference>
<evidence type="ECO:0000313" key="2">
    <source>
        <dbReference type="EMBL" id="GAA4377945.1"/>
    </source>
</evidence>